<evidence type="ECO:0000313" key="2">
    <source>
        <dbReference type="EMBL" id="NEL55244.1"/>
    </source>
</evidence>
<name>A0A7K3WFP0_9ACTN</name>
<dbReference type="EMBL" id="JAAGWK010000021">
    <property type="protein sequence ID" value="NEL55244.1"/>
    <property type="molecule type" value="Genomic_DNA"/>
</dbReference>
<proteinExistence type="predicted"/>
<feature type="region of interest" description="Disordered" evidence="1">
    <location>
        <begin position="207"/>
        <end position="253"/>
    </location>
</feature>
<evidence type="ECO:0000313" key="3">
    <source>
        <dbReference type="Proteomes" id="UP000470470"/>
    </source>
</evidence>
<evidence type="ECO:0000256" key="1">
    <source>
        <dbReference type="SAM" id="MobiDB-lite"/>
    </source>
</evidence>
<feature type="compositionally biased region" description="Low complexity" evidence="1">
    <location>
        <begin position="207"/>
        <end position="243"/>
    </location>
</feature>
<organism evidence="2 3">
    <name type="scientific">Goekera deserti</name>
    <dbReference type="NCBI Taxonomy" id="2497753"/>
    <lineage>
        <taxon>Bacteria</taxon>
        <taxon>Bacillati</taxon>
        <taxon>Actinomycetota</taxon>
        <taxon>Actinomycetes</taxon>
        <taxon>Geodermatophilales</taxon>
        <taxon>Geodermatophilaceae</taxon>
        <taxon>Goekera</taxon>
    </lineage>
</organism>
<dbReference type="Proteomes" id="UP000470470">
    <property type="component" value="Unassembled WGS sequence"/>
</dbReference>
<dbReference type="RefSeq" id="WP_152731549.1">
    <property type="nucleotide sequence ID" value="NZ_JAABOZ010000008.1"/>
</dbReference>
<reference evidence="2 3" key="1">
    <citation type="submission" date="2020-02" db="EMBL/GenBank/DDBJ databases">
        <title>The whole genome sequence of CPCC 205119.</title>
        <authorList>
            <person name="Jiang Z."/>
        </authorList>
    </citation>
    <scope>NUCLEOTIDE SEQUENCE [LARGE SCALE GENOMIC DNA]</scope>
    <source>
        <strain evidence="2 3">CPCC 205119</strain>
    </source>
</reference>
<protein>
    <submittedName>
        <fullName evidence="2">Uncharacterized protein</fullName>
    </submittedName>
</protein>
<gene>
    <name evidence="2" type="ORF">G1H19_14700</name>
</gene>
<keyword evidence="3" id="KW-1185">Reference proteome</keyword>
<accession>A0A7K3WFP0</accession>
<sequence>MTWFARRVRVQLSAHLADGESVVTHTDCAPLGSEPPGEDVQRTAVLTDRSLYYVVGTPRGGDQQVVSLPLARMQQVARQGLALLSFTIDDAPVTWELRSPTFAARAERQFRVHELQTHREWVGGREPAGFMYRAHHDLLARMSAGVAYHDAVAAQHEYVAGVVYADTQNRAAARAAARRLRRVHTLLFAELQQLQAALPTAPAAQHAQALAAKPAPWPEDGVPADDGGPLDDGAPAGQAAADSPADRQGSPVG</sequence>
<dbReference type="AlphaFoldDB" id="A0A7K3WFP0"/>
<comment type="caution">
    <text evidence="2">The sequence shown here is derived from an EMBL/GenBank/DDBJ whole genome shotgun (WGS) entry which is preliminary data.</text>
</comment>